<feature type="region of interest" description="Disordered" evidence="1">
    <location>
        <begin position="260"/>
        <end position="356"/>
    </location>
</feature>
<evidence type="ECO:0000256" key="1">
    <source>
        <dbReference type="SAM" id="MobiDB-lite"/>
    </source>
</evidence>
<feature type="compositionally biased region" description="Basic residues" evidence="1">
    <location>
        <begin position="343"/>
        <end position="356"/>
    </location>
</feature>
<keyword evidence="3" id="KW-1185">Reference proteome</keyword>
<sequence length="356" mass="37919">MGPKHELGAGVRVLGSLLHINQIKSSLPTIATSTCALRALEPILPAPTTVTAVNNNSKRNHAVASLRLAEGGYGRRTDDGTGRSYVHLRATCSLARRRRYWQRRRPLSHTWWPSRRRSPGAPMAADGRQRLTPTGATGDEGERWRGKGQRTTRCASARPSIRVADPAVDAALAVHCAGVKCRRPRPVRDADADRVLVPRPPTRHSHLLPALAADSRPELTPTAMTVTANGSDGSRARRRQPTAFALDTAADLAGTIANGDGNAALAPPGSHRRVRPTSSCPSLSRLPRPWSPPSLAPESSPPGRRHPSPTVASGDADDGPAPSSSSPSSARGVSVTPGSGATARRRRRRHRPAPEE</sequence>
<protein>
    <submittedName>
        <fullName evidence="2">Uncharacterized protein</fullName>
    </submittedName>
</protein>
<evidence type="ECO:0000313" key="2">
    <source>
        <dbReference type="EMBL" id="OSX80349.1"/>
    </source>
</evidence>
<dbReference type="EMBL" id="KV918776">
    <property type="protein sequence ID" value="OSX80349.1"/>
    <property type="molecule type" value="Genomic_DNA"/>
</dbReference>
<evidence type="ECO:0000313" key="3">
    <source>
        <dbReference type="Proteomes" id="UP000218209"/>
    </source>
</evidence>
<gene>
    <name evidence="2" type="ORF">BU14_0053s0013</name>
</gene>
<feature type="compositionally biased region" description="Low complexity" evidence="1">
    <location>
        <begin position="276"/>
        <end position="288"/>
    </location>
</feature>
<dbReference type="AlphaFoldDB" id="A0A1X6PHJ7"/>
<accession>A0A1X6PHJ7</accession>
<feature type="compositionally biased region" description="Low complexity" evidence="1">
    <location>
        <begin position="311"/>
        <end position="335"/>
    </location>
</feature>
<organism evidence="2 3">
    <name type="scientific">Porphyra umbilicalis</name>
    <name type="common">Purple laver</name>
    <name type="synonym">Red alga</name>
    <dbReference type="NCBI Taxonomy" id="2786"/>
    <lineage>
        <taxon>Eukaryota</taxon>
        <taxon>Rhodophyta</taxon>
        <taxon>Bangiophyceae</taxon>
        <taxon>Bangiales</taxon>
        <taxon>Bangiaceae</taxon>
        <taxon>Porphyra</taxon>
    </lineage>
</organism>
<feature type="region of interest" description="Disordered" evidence="1">
    <location>
        <begin position="112"/>
        <end position="157"/>
    </location>
</feature>
<reference evidence="2 3" key="1">
    <citation type="submission" date="2017-03" db="EMBL/GenBank/DDBJ databases">
        <title>WGS assembly of Porphyra umbilicalis.</title>
        <authorList>
            <person name="Brawley S.H."/>
            <person name="Blouin N.A."/>
            <person name="Ficko-Blean E."/>
            <person name="Wheeler G.L."/>
            <person name="Lohr M."/>
            <person name="Goodson H.V."/>
            <person name="Jenkins J.W."/>
            <person name="Blaby-Haas C.E."/>
            <person name="Helliwell K.E."/>
            <person name="Chan C."/>
            <person name="Marriage T."/>
            <person name="Bhattacharya D."/>
            <person name="Klein A.S."/>
            <person name="Badis Y."/>
            <person name="Brodie J."/>
            <person name="Cao Y."/>
            <person name="Collen J."/>
            <person name="Dittami S.M."/>
            <person name="Gachon C.M."/>
            <person name="Green B.R."/>
            <person name="Karpowicz S."/>
            <person name="Kim J.W."/>
            <person name="Kudahl U."/>
            <person name="Lin S."/>
            <person name="Michel G."/>
            <person name="Mittag M."/>
            <person name="Olson B.J."/>
            <person name="Pangilinan J."/>
            <person name="Peng Y."/>
            <person name="Qiu H."/>
            <person name="Shu S."/>
            <person name="Singer J.T."/>
            <person name="Smith A.G."/>
            <person name="Sprecher B.N."/>
            <person name="Wagner V."/>
            <person name="Wang W."/>
            <person name="Wang Z.-Y."/>
            <person name="Yan J."/>
            <person name="Yarish C."/>
            <person name="Zoeuner-Riek S."/>
            <person name="Zhuang Y."/>
            <person name="Zou Y."/>
            <person name="Lindquist E.A."/>
            <person name="Grimwood J."/>
            <person name="Barry K."/>
            <person name="Rokhsar D.S."/>
            <person name="Schmutz J."/>
            <person name="Stiller J.W."/>
            <person name="Grossman A.R."/>
            <person name="Prochnik S.E."/>
        </authorList>
    </citation>
    <scope>NUCLEOTIDE SEQUENCE [LARGE SCALE GENOMIC DNA]</scope>
    <source>
        <strain evidence="2">4086291</strain>
    </source>
</reference>
<proteinExistence type="predicted"/>
<dbReference type="Proteomes" id="UP000218209">
    <property type="component" value="Unassembled WGS sequence"/>
</dbReference>
<name>A0A1X6PHJ7_PORUM</name>